<dbReference type="InterPro" id="IPR036770">
    <property type="entry name" value="Ankyrin_rpt-contain_sf"/>
</dbReference>
<organism evidence="3 4">
    <name type="scientific">Pandoravirus dulcis</name>
    <dbReference type="NCBI Taxonomy" id="1349409"/>
    <lineage>
        <taxon>Viruses</taxon>
        <taxon>Pandoravirus</taxon>
    </lineage>
</organism>
<evidence type="ECO:0000313" key="4">
    <source>
        <dbReference type="Proteomes" id="UP000201566"/>
    </source>
</evidence>
<dbReference type="CDD" id="cd09917">
    <property type="entry name" value="F-box_SF"/>
    <property type="match status" value="1"/>
</dbReference>
<keyword evidence="1" id="KW-0812">Transmembrane</keyword>
<protein>
    <submittedName>
        <fullName evidence="3">Ankyrin repeat domain containing protein</fullName>
    </submittedName>
</protein>
<dbReference type="Gene3D" id="1.20.1280.50">
    <property type="match status" value="1"/>
</dbReference>
<dbReference type="SUPFAM" id="SSF81383">
    <property type="entry name" value="F-box domain"/>
    <property type="match status" value="1"/>
</dbReference>
<dbReference type="RefSeq" id="YP_008319509.1">
    <property type="nucleotide sequence ID" value="NC_021858.1"/>
</dbReference>
<dbReference type="Proteomes" id="UP000201566">
    <property type="component" value="Segment"/>
</dbReference>
<dbReference type="EMBL" id="KC977570">
    <property type="protein sequence ID" value="AGO82840.1"/>
    <property type="molecule type" value="Genomic_DNA"/>
</dbReference>
<dbReference type="InterPro" id="IPR001810">
    <property type="entry name" value="F-box_dom"/>
</dbReference>
<dbReference type="GeneID" id="16512309"/>
<keyword evidence="1" id="KW-1133">Transmembrane helix</keyword>
<dbReference type="SUPFAM" id="SSF48403">
    <property type="entry name" value="Ankyrin repeat"/>
    <property type="match status" value="1"/>
</dbReference>
<evidence type="ECO:0000313" key="3">
    <source>
        <dbReference type="EMBL" id="AGO82840.1"/>
    </source>
</evidence>
<feature type="domain" description="F-box" evidence="2">
    <location>
        <begin position="25"/>
        <end position="78"/>
    </location>
</feature>
<dbReference type="InterPro" id="IPR036047">
    <property type="entry name" value="F-box-like_dom_sf"/>
</dbReference>
<evidence type="ECO:0000256" key="1">
    <source>
        <dbReference type="SAM" id="Phobius"/>
    </source>
</evidence>
<dbReference type="Gene3D" id="1.25.40.20">
    <property type="entry name" value="Ankyrin repeat-containing domain"/>
    <property type="match status" value="1"/>
</dbReference>
<gene>
    <name evidence="3" type="ORF">pdul_cds_689</name>
</gene>
<evidence type="ECO:0000259" key="2">
    <source>
        <dbReference type="PROSITE" id="PS50181"/>
    </source>
</evidence>
<keyword evidence="1" id="KW-0472">Membrane</keyword>
<proteinExistence type="predicted"/>
<dbReference type="InterPro" id="IPR052050">
    <property type="entry name" value="SecEffector_AnkRepeat"/>
</dbReference>
<accession>S4VTU1</accession>
<sequence>MGAYHGRLLRLRESAGTRVTETQGPESLDDLPDELLVAVARRLDCMAIHSTMPRVSQRWRAIVSNRALLGPPSCYQTPPGRASIDRKEASSLYVHARTCPRHRLACADAIRAGAGPAALARLKALGHAYNEDAVMAAVLADDIPCLAVLRASKTSIKNKHYEAAAKHGRVDALAWLFAHEGVYSWHSAILAMAAQHGHLECLKLAHQSGVKWDEEVAVAAARGGHVDCLAYVRDYGCPWEPRTAYQEAHSHGHKACCDYIARHTTERLPNEPWDVVFDTAEYVAMLAVLFYVVFLCVAGVVRLVGGAPK</sequence>
<reference evidence="3 4" key="1">
    <citation type="journal article" date="2013" name="Science">
        <title>Pandoraviruses: amoeba viruses with genomes up to 2.5 Mb reaching that of parasitic eukaryotes.</title>
        <authorList>
            <person name="Philippe N."/>
            <person name="Legendre M."/>
            <person name="Doutre G."/>
            <person name="Coute Y."/>
            <person name="Poirot O."/>
            <person name="Lescot M."/>
            <person name="Arslan D."/>
            <person name="Seltzer V."/>
            <person name="Bertaux L."/>
            <person name="Bruley C."/>
            <person name="Garin J."/>
            <person name="Claverie J.M."/>
            <person name="Abergel C."/>
        </authorList>
    </citation>
    <scope>NUCLEOTIDE SEQUENCE [LARGE SCALE GENOMIC DNA]</scope>
    <source>
        <strain evidence="3">Melbourne</strain>
    </source>
</reference>
<dbReference type="KEGG" id="vg:16512309"/>
<dbReference type="PANTHER" id="PTHR46586:SF3">
    <property type="entry name" value="ANKYRIN REPEAT-CONTAINING PROTEIN"/>
    <property type="match status" value="1"/>
</dbReference>
<name>S4VTU1_9VIRU</name>
<dbReference type="PANTHER" id="PTHR46586">
    <property type="entry name" value="ANKYRIN REPEAT-CONTAINING PROTEIN"/>
    <property type="match status" value="1"/>
</dbReference>
<dbReference type="PROSITE" id="PS50181">
    <property type="entry name" value="FBOX"/>
    <property type="match status" value="1"/>
</dbReference>
<feature type="transmembrane region" description="Helical" evidence="1">
    <location>
        <begin position="282"/>
        <end position="304"/>
    </location>
</feature>